<dbReference type="OrthoDB" id="3268233at2"/>
<dbReference type="GO" id="GO:0004386">
    <property type="term" value="F:helicase activity"/>
    <property type="evidence" value="ECO:0007669"/>
    <property type="project" value="UniProtKB-KW"/>
</dbReference>
<evidence type="ECO:0000313" key="1">
    <source>
        <dbReference type="EMBL" id="TQL62614.1"/>
    </source>
</evidence>
<dbReference type="InterPro" id="IPR012340">
    <property type="entry name" value="NA-bd_OB-fold"/>
</dbReference>
<protein>
    <submittedName>
        <fullName evidence="1">ATP-dependent DNA helicase RecG</fullName>
    </submittedName>
</protein>
<keyword evidence="2" id="KW-1185">Reference proteome</keyword>
<dbReference type="CDD" id="cd04488">
    <property type="entry name" value="RecG_wedge_OBF"/>
    <property type="match status" value="1"/>
</dbReference>
<dbReference type="Gene3D" id="2.40.50.140">
    <property type="entry name" value="Nucleic acid-binding proteins"/>
    <property type="match status" value="1"/>
</dbReference>
<comment type="caution">
    <text evidence="1">The sequence shown here is derived from an EMBL/GenBank/DDBJ whole genome shotgun (WGS) entry which is preliminary data.</text>
</comment>
<evidence type="ECO:0000313" key="2">
    <source>
        <dbReference type="Proteomes" id="UP000316196"/>
    </source>
</evidence>
<proteinExistence type="predicted"/>
<dbReference type="AlphaFoldDB" id="A0A542ZQI7"/>
<organism evidence="1 2">
    <name type="scientific">Propioniferax innocua</name>
    <dbReference type="NCBI Taxonomy" id="1753"/>
    <lineage>
        <taxon>Bacteria</taxon>
        <taxon>Bacillati</taxon>
        <taxon>Actinomycetota</taxon>
        <taxon>Actinomycetes</taxon>
        <taxon>Propionibacteriales</taxon>
        <taxon>Propionibacteriaceae</taxon>
        <taxon>Propioniferax</taxon>
    </lineage>
</organism>
<gene>
    <name evidence="1" type="ORF">FB460_0398</name>
</gene>
<dbReference type="EMBL" id="VFOR01000001">
    <property type="protein sequence ID" value="TQL62614.1"/>
    <property type="molecule type" value="Genomic_DNA"/>
</dbReference>
<keyword evidence="1" id="KW-0378">Hydrolase</keyword>
<keyword evidence="1" id="KW-0347">Helicase</keyword>
<dbReference type="RefSeq" id="WP_142092432.1">
    <property type="nucleotide sequence ID" value="NZ_BAAAMD010000001.1"/>
</dbReference>
<accession>A0A542ZQI7</accession>
<reference evidence="1 2" key="1">
    <citation type="submission" date="2019-06" db="EMBL/GenBank/DDBJ databases">
        <title>Sequencing the genomes of 1000 actinobacteria strains.</title>
        <authorList>
            <person name="Klenk H.-P."/>
        </authorList>
    </citation>
    <scope>NUCLEOTIDE SEQUENCE [LARGE SCALE GENOMIC DNA]</scope>
    <source>
        <strain evidence="1 2">DSM 8251</strain>
    </source>
</reference>
<keyword evidence="1" id="KW-0067">ATP-binding</keyword>
<sequence>MGLREWWRRLGAPDDAFWAEPVQYDEALEGVQEVATCADRAKGRVHGTVTSVEIRPHDGACSLVARLSDGSGELEVVWMGRRSIPGIGVGTMLTVEGRVCVHDKRRTMFNPRYELACV</sequence>
<dbReference type="Proteomes" id="UP000316196">
    <property type="component" value="Unassembled WGS sequence"/>
</dbReference>
<name>A0A542ZQI7_9ACTN</name>
<keyword evidence="1" id="KW-0547">Nucleotide-binding</keyword>